<accession>A0ABQ6CJT6</accession>
<dbReference type="InterPro" id="IPR025714">
    <property type="entry name" value="Methyltranfer_dom"/>
</dbReference>
<dbReference type="GO" id="GO:0008168">
    <property type="term" value="F:methyltransferase activity"/>
    <property type="evidence" value="ECO:0007669"/>
    <property type="project" value="UniProtKB-KW"/>
</dbReference>
<dbReference type="Gene3D" id="3.40.50.150">
    <property type="entry name" value="Vaccinia Virus protein VP39"/>
    <property type="match status" value="1"/>
</dbReference>
<proteinExistence type="predicted"/>
<keyword evidence="2" id="KW-0808">Transferase</keyword>
<protein>
    <submittedName>
        <fullName evidence="2">Methyltransferase</fullName>
    </submittedName>
</protein>
<keyword evidence="3" id="KW-1185">Reference proteome</keyword>
<dbReference type="RefSeq" id="WP_284313641.1">
    <property type="nucleotide sequence ID" value="NZ_BSPC01000029.1"/>
</dbReference>
<dbReference type="Proteomes" id="UP001156882">
    <property type="component" value="Unassembled WGS sequence"/>
</dbReference>
<dbReference type="CDD" id="cd02440">
    <property type="entry name" value="AdoMet_MTases"/>
    <property type="match status" value="1"/>
</dbReference>
<evidence type="ECO:0000259" key="1">
    <source>
        <dbReference type="Pfam" id="PF13847"/>
    </source>
</evidence>
<comment type="caution">
    <text evidence="2">The sequence shown here is derived from an EMBL/GenBank/DDBJ whole genome shotgun (WGS) entry which is preliminary data.</text>
</comment>
<evidence type="ECO:0000313" key="2">
    <source>
        <dbReference type="EMBL" id="GLS20548.1"/>
    </source>
</evidence>
<sequence length="222" mass="25179">MSAQPEIKSSAQAAEAMNRIYRYQRYIYDLTRKYYLLGRDRLIASIKPGAGDAILEIGCGTGRNLVAVARRYPATPLYGFDISTAMLETTKRSLARHNLGRVTVAQADATRFEPTMFGRQGFERIYISYTLSMIPDWRAVLERATSSLKPGGRLLIVDFGQQDELPAWFKRFLFAWLAHYQVHPIAEMGPALAEIAERKGLRLRTDKICRGYAFYAELERAG</sequence>
<dbReference type="SUPFAM" id="SSF53335">
    <property type="entry name" value="S-adenosyl-L-methionine-dependent methyltransferases"/>
    <property type="match status" value="1"/>
</dbReference>
<organism evidence="2 3">
    <name type="scientific">Labrys miyagiensis</name>
    <dbReference type="NCBI Taxonomy" id="346912"/>
    <lineage>
        <taxon>Bacteria</taxon>
        <taxon>Pseudomonadati</taxon>
        <taxon>Pseudomonadota</taxon>
        <taxon>Alphaproteobacteria</taxon>
        <taxon>Hyphomicrobiales</taxon>
        <taxon>Xanthobacteraceae</taxon>
        <taxon>Labrys</taxon>
    </lineage>
</organism>
<feature type="domain" description="Methyltransferase" evidence="1">
    <location>
        <begin position="51"/>
        <end position="169"/>
    </location>
</feature>
<keyword evidence="2" id="KW-0489">Methyltransferase</keyword>
<dbReference type="PANTHER" id="PTHR47473:SF1">
    <property type="entry name" value="METHYLTRANSFERASE DOMAIN-CONTAINING PROTEIN"/>
    <property type="match status" value="1"/>
</dbReference>
<reference evidence="3" key="1">
    <citation type="journal article" date="2019" name="Int. J. Syst. Evol. Microbiol.">
        <title>The Global Catalogue of Microorganisms (GCM) 10K type strain sequencing project: providing services to taxonomists for standard genome sequencing and annotation.</title>
        <authorList>
            <consortium name="The Broad Institute Genomics Platform"/>
            <consortium name="The Broad Institute Genome Sequencing Center for Infectious Disease"/>
            <person name="Wu L."/>
            <person name="Ma J."/>
        </authorList>
    </citation>
    <scope>NUCLEOTIDE SEQUENCE [LARGE SCALE GENOMIC DNA]</scope>
    <source>
        <strain evidence="3">NBRC 101365</strain>
    </source>
</reference>
<gene>
    <name evidence="2" type="ORF">GCM10007874_35650</name>
</gene>
<dbReference type="EMBL" id="BSPC01000029">
    <property type="protein sequence ID" value="GLS20548.1"/>
    <property type="molecule type" value="Genomic_DNA"/>
</dbReference>
<dbReference type="GO" id="GO:0032259">
    <property type="term" value="P:methylation"/>
    <property type="evidence" value="ECO:0007669"/>
    <property type="project" value="UniProtKB-KW"/>
</dbReference>
<dbReference type="InterPro" id="IPR029063">
    <property type="entry name" value="SAM-dependent_MTases_sf"/>
</dbReference>
<dbReference type="Pfam" id="PF13847">
    <property type="entry name" value="Methyltransf_31"/>
    <property type="match status" value="1"/>
</dbReference>
<name>A0ABQ6CJT6_9HYPH</name>
<dbReference type="PANTHER" id="PTHR47473">
    <property type="entry name" value="BTA1P"/>
    <property type="match status" value="1"/>
</dbReference>
<evidence type="ECO:0000313" key="3">
    <source>
        <dbReference type="Proteomes" id="UP001156882"/>
    </source>
</evidence>